<proteinExistence type="predicted"/>
<name>A0A9Q0CPC8_9POAL</name>
<evidence type="ECO:0000313" key="3">
    <source>
        <dbReference type="EMBL" id="KAJ1697488.1"/>
    </source>
</evidence>
<evidence type="ECO:0000313" key="4">
    <source>
        <dbReference type="Proteomes" id="UP001151287"/>
    </source>
</evidence>
<evidence type="ECO:0000256" key="1">
    <source>
        <dbReference type="SAM" id="MobiDB-lite"/>
    </source>
</evidence>
<feature type="region of interest" description="Disordered" evidence="1">
    <location>
        <begin position="95"/>
        <end position="139"/>
    </location>
</feature>
<dbReference type="InterPro" id="IPR045880">
    <property type="entry name" value="ZCF37"/>
</dbReference>
<accession>A0A9Q0CPC8</accession>
<dbReference type="PANTHER" id="PTHR35275:SF1">
    <property type="entry name" value="OS07G0585900 PROTEIN"/>
    <property type="match status" value="1"/>
</dbReference>
<gene>
    <name evidence="3" type="ORF">LUZ63_006000</name>
</gene>
<dbReference type="AlphaFoldDB" id="A0A9Q0CPC8"/>
<organism evidence="3 4">
    <name type="scientific">Rhynchospora breviuscula</name>
    <dbReference type="NCBI Taxonomy" id="2022672"/>
    <lineage>
        <taxon>Eukaryota</taxon>
        <taxon>Viridiplantae</taxon>
        <taxon>Streptophyta</taxon>
        <taxon>Embryophyta</taxon>
        <taxon>Tracheophyta</taxon>
        <taxon>Spermatophyta</taxon>
        <taxon>Magnoliopsida</taxon>
        <taxon>Liliopsida</taxon>
        <taxon>Poales</taxon>
        <taxon>Cyperaceae</taxon>
        <taxon>Cyperoideae</taxon>
        <taxon>Rhynchosporeae</taxon>
        <taxon>Rhynchospora</taxon>
    </lineage>
</organism>
<comment type="caution">
    <text evidence="3">The sequence shown here is derived from an EMBL/GenBank/DDBJ whole genome shotgun (WGS) entry which is preliminary data.</text>
</comment>
<sequence>MFCGSGSFKTLDDDTFSAPGSAPGTPKQKKRKPTSKSNPYASRGLDKFSTVLSELESRKEKIIATTGSDDHVLVRFKHTESNDWVPIVVRLPETKEEPASGKGSDKHHHRRTVSTPTSPRPLPVQVKDEPRVKEVKDGDKEEKTKSGFFSWISLNRMKPYSYWPWAIVIVLLSVVFFGKVFAVCCTSMWWYLVPTLNGEDLGILRVHPNKRKILRRKALSDEMMGDKVKPTSPPRVLPSNKKEKPKRLCSFYSYGDPALHSLLGTWGKSLRPIRVR</sequence>
<keyword evidence="2" id="KW-1133">Transmembrane helix</keyword>
<keyword evidence="2" id="KW-0812">Transmembrane</keyword>
<evidence type="ECO:0008006" key="5">
    <source>
        <dbReference type="Google" id="ProtNLM"/>
    </source>
</evidence>
<feature type="compositionally biased region" description="Basic and acidic residues" evidence="1">
    <location>
        <begin position="126"/>
        <end position="139"/>
    </location>
</feature>
<keyword evidence="4" id="KW-1185">Reference proteome</keyword>
<protein>
    <recommendedName>
        <fullName evidence="5">ZCF37</fullName>
    </recommendedName>
</protein>
<feature type="region of interest" description="Disordered" evidence="1">
    <location>
        <begin position="1"/>
        <end position="47"/>
    </location>
</feature>
<dbReference type="OrthoDB" id="1932497at2759"/>
<dbReference type="PANTHER" id="PTHR35275">
    <property type="entry name" value="ZCF37"/>
    <property type="match status" value="1"/>
</dbReference>
<keyword evidence="2" id="KW-0472">Membrane</keyword>
<reference evidence="3" key="1">
    <citation type="journal article" date="2022" name="Cell">
        <title>Repeat-based holocentromeres influence genome architecture and karyotype evolution.</title>
        <authorList>
            <person name="Hofstatter P.G."/>
            <person name="Thangavel G."/>
            <person name="Lux T."/>
            <person name="Neumann P."/>
            <person name="Vondrak T."/>
            <person name="Novak P."/>
            <person name="Zhang M."/>
            <person name="Costa L."/>
            <person name="Castellani M."/>
            <person name="Scott A."/>
            <person name="Toegelov H."/>
            <person name="Fuchs J."/>
            <person name="Mata-Sucre Y."/>
            <person name="Dias Y."/>
            <person name="Vanzela A.L.L."/>
            <person name="Huettel B."/>
            <person name="Almeida C.C.S."/>
            <person name="Simkova H."/>
            <person name="Souza G."/>
            <person name="Pedrosa-Harand A."/>
            <person name="Macas J."/>
            <person name="Mayer K.F.X."/>
            <person name="Houben A."/>
            <person name="Marques A."/>
        </authorList>
    </citation>
    <scope>NUCLEOTIDE SEQUENCE</scope>
    <source>
        <strain evidence="3">RhyBre1mFocal</strain>
    </source>
</reference>
<evidence type="ECO:0000256" key="2">
    <source>
        <dbReference type="SAM" id="Phobius"/>
    </source>
</evidence>
<dbReference type="EMBL" id="JAMQYH010000002">
    <property type="protein sequence ID" value="KAJ1697488.1"/>
    <property type="molecule type" value="Genomic_DNA"/>
</dbReference>
<feature type="transmembrane region" description="Helical" evidence="2">
    <location>
        <begin position="162"/>
        <end position="182"/>
    </location>
</feature>
<dbReference type="Proteomes" id="UP001151287">
    <property type="component" value="Unassembled WGS sequence"/>
</dbReference>